<dbReference type="OrthoDB" id="8087138at2"/>
<dbReference type="KEGG" id="splu:LK06_000950"/>
<reference evidence="2 3" key="1">
    <citation type="submission" date="2017-07" db="EMBL/GenBank/DDBJ databases">
        <title>Genome sequence of Streptomyces pluripotens MUSC 137T.</title>
        <authorList>
            <person name="Ser H.-L."/>
            <person name="Lee L.-H."/>
        </authorList>
    </citation>
    <scope>NUCLEOTIDE SEQUENCE [LARGE SCALE GENOMIC DNA]</scope>
    <source>
        <strain evidence="2 3">MUSC 137</strain>
    </source>
</reference>
<dbReference type="Pfam" id="PF12680">
    <property type="entry name" value="SnoaL_2"/>
    <property type="match status" value="1"/>
</dbReference>
<dbReference type="AlphaFoldDB" id="A0A221NSQ1"/>
<protein>
    <submittedName>
        <fullName evidence="2">Nuclear transport factor 2 family protein</fullName>
    </submittedName>
</protein>
<proteinExistence type="predicted"/>
<dbReference type="STRING" id="1355015.LK06_000950"/>
<evidence type="ECO:0000259" key="1">
    <source>
        <dbReference type="Pfam" id="PF12680"/>
    </source>
</evidence>
<organism evidence="2 3">
    <name type="scientific">Streptomyces pluripotens</name>
    <dbReference type="NCBI Taxonomy" id="1355015"/>
    <lineage>
        <taxon>Bacteria</taxon>
        <taxon>Bacillati</taxon>
        <taxon>Actinomycetota</taxon>
        <taxon>Actinomycetes</taxon>
        <taxon>Kitasatosporales</taxon>
        <taxon>Streptomycetaceae</taxon>
        <taxon>Streptomyces</taxon>
    </lineage>
</organism>
<accession>A0A221NSQ1</accession>
<evidence type="ECO:0000313" key="2">
    <source>
        <dbReference type="EMBL" id="ASN23000.1"/>
    </source>
</evidence>
<dbReference type="Gene3D" id="3.10.450.50">
    <property type="match status" value="1"/>
</dbReference>
<dbReference type="EMBL" id="CP022433">
    <property type="protein sequence ID" value="ASN23000.1"/>
    <property type="molecule type" value="Genomic_DNA"/>
</dbReference>
<gene>
    <name evidence="2" type="ORF">LK07_02035</name>
</gene>
<dbReference type="InterPro" id="IPR032710">
    <property type="entry name" value="NTF2-like_dom_sf"/>
</dbReference>
<dbReference type="SUPFAM" id="SSF54427">
    <property type="entry name" value="NTF2-like"/>
    <property type="match status" value="1"/>
</dbReference>
<evidence type="ECO:0000313" key="3">
    <source>
        <dbReference type="Proteomes" id="UP000031501"/>
    </source>
</evidence>
<keyword evidence="3" id="KW-1185">Reference proteome</keyword>
<name>A0A221NSQ1_9ACTN</name>
<sequence length="122" mass="13355">MGTAATGSAFDTETLRRSIEGTTGNSLLALYADDAEIRIVDSNAQPSHPKVLHGRGQIASLLDDIYSRDMTHKLEECIVQGDHAAFRESCEYGDGTRVLAESMVTLRNGKIAEQIMIQAWDE</sequence>
<dbReference type="RefSeq" id="WP_039650150.1">
    <property type="nucleotide sequence ID" value="NZ_CP021080.1"/>
</dbReference>
<feature type="domain" description="SnoaL-like" evidence="1">
    <location>
        <begin position="26"/>
        <end position="113"/>
    </location>
</feature>
<dbReference type="InterPro" id="IPR037401">
    <property type="entry name" value="SnoaL-like"/>
</dbReference>
<dbReference type="Proteomes" id="UP000031501">
    <property type="component" value="Chromosome"/>
</dbReference>